<accession>A0A2V4DUD2</accession>
<name>A0A2V4DUD2_9GAMM</name>
<protein>
    <submittedName>
        <fullName evidence="1">Uncharacterized protein</fullName>
    </submittedName>
</protein>
<gene>
    <name evidence="1" type="ORF">DKK79_08380</name>
</gene>
<dbReference type="RefSeq" id="WP_110423680.1">
    <property type="nucleotide sequence ID" value="NZ_QGLP01000005.1"/>
</dbReference>
<reference evidence="1 2" key="1">
    <citation type="submission" date="2018-05" db="EMBL/GenBank/DDBJ databases">
        <title>Reference genomes for bee gut microbiota database.</title>
        <authorList>
            <person name="Ellegaard K.M."/>
        </authorList>
    </citation>
    <scope>NUCLEOTIDE SEQUENCE [LARGE SCALE GENOMIC DNA]</scope>
    <source>
        <strain evidence="1 2">ESL0177</strain>
    </source>
</reference>
<comment type="caution">
    <text evidence="1">The sequence shown here is derived from an EMBL/GenBank/DDBJ whole genome shotgun (WGS) entry which is preliminary data.</text>
</comment>
<proteinExistence type="predicted"/>
<evidence type="ECO:0000313" key="1">
    <source>
        <dbReference type="EMBL" id="PXZ04365.1"/>
    </source>
</evidence>
<dbReference type="AlphaFoldDB" id="A0A2V4DUD2"/>
<sequence>MEIRLTDKQFEQLQTNLIQDALKTMSNVPKFIDIKSEFIAIHKTNVNANQISIPIDKITSLINFERENGFVTDIHFLGDPVFNIVSVNLTIDEIKKMIREA</sequence>
<dbReference type="EMBL" id="QGLP01000005">
    <property type="protein sequence ID" value="PXZ04365.1"/>
    <property type="molecule type" value="Genomic_DNA"/>
</dbReference>
<organism evidence="1 2">
    <name type="scientific">Gilliamella apicola</name>
    <dbReference type="NCBI Taxonomy" id="1196095"/>
    <lineage>
        <taxon>Bacteria</taxon>
        <taxon>Pseudomonadati</taxon>
        <taxon>Pseudomonadota</taxon>
        <taxon>Gammaproteobacteria</taxon>
        <taxon>Orbales</taxon>
        <taxon>Orbaceae</taxon>
        <taxon>Gilliamella</taxon>
    </lineage>
</organism>
<evidence type="ECO:0000313" key="2">
    <source>
        <dbReference type="Proteomes" id="UP000247483"/>
    </source>
</evidence>
<dbReference type="Proteomes" id="UP000247483">
    <property type="component" value="Unassembled WGS sequence"/>
</dbReference>